<dbReference type="InterPro" id="IPR036612">
    <property type="entry name" value="KH_dom_type_1_sf"/>
</dbReference>
<feature type="domain" description="HD" evidence="8">
    <location>
        <begin position="325"/>
        <end position="418"/>
    </location>
</feature>
<dbReference type="CDD" id="cd22431">
    <property type="entry name" value="KH-I_RNaseY"/>
    <property type="match status" value="1"/>
</dbReference>
<evidence type="ECO:0000256" key="7">
    <source>
        <dbReference type="SAM" id="Coils"/>
    </source>
</evidence>
<evidence type="ECO:0000259" key="8">
    <source>
        <dbReference type="PROSITE" id="PS51831"/>
    </source>
</evidence>
<dbReference type="InterPro" id="IPR003607">
    <property type="entry name" value="HD/PDEase_dom"/>
</dbReference>
<dbReference type="GO" id="GO:0005886">
    <property type="term" value="C:plasma membrane"/>
    <property type="evidence" value="ECO:0007669"/>
    <property type="project" value="UniProtKB-UniRule"/>
</dbReference>
<name>A0A1G2QMV8_9BACT</name>
<dbReference type="GO" id="GO:0003723">
    <property type="term" value="F:RNA binding"/>
    <property type="evidence" value="ECO:0007669"/>
    <property type="project" value="UniProtKB-UniRule"/>
</dbReference>
<dbReference type="SUPFAM" id="SSF109604">
    <property type="entry name" value="HD-domain/PDEase-like"/>
    <property type="match status" value="1"/>
</dbReference>
<dbReference type="Proteomes" id="UP000177090">
    <property type="component" value="Unassembled WGS sequence"/>
</dbReference>
<comment type="similarity">
    <text evidence="5">Belongs to the RNase Y family.</text>
</comment>
<reference evidence="9 10" key="1">
    <citation type="journal article" date="2016" name="Nat. Commun.">
        <title>Thousands of microbial genomes shed light on interconnected biogeochemical processes in an aquifer system.</title>
        <authorList>
            <person name="Anantharaman K."/>
            <person name="Brown C.T."/>
            <person name="Hug L.A."/>
            <person name="Sharon I."/>
            <person name="Castelle C.J."/>
            <person name="Probst A.J."/>
            <person name="Thomas B.C."/>
            <person name="Singh A."/>
            <person name="Wilkins M.J."/>
            <person name="Karaoz U."/>
            <person name="Brodie E.L."/>
            <person name="Williams K.H."/>
            <person name="Hubbard S.S."/>
            <person name="Banfield J.F."/>
        </authorList>
    </citation>
    <scope>NUCLEOTIDE SEQUENCE [LARGE SCALE GENOMIC DNA]</scope>
</reference>
<feature type="coiled-coil region" evidence="7">
    <location>
        <begin position="41"/>
        <end position="90"/>
    </location>
</feature>
<dbReference type="SUPFAM" id="SSF54791">
    <property type="entry name" value="Eukaryotic type KH-domain (KH-domain type I)"/>
    <property type="match status" value="1"/>
</dbReference>
<dbReference type="InterPro" id="IPR006674">
    <property type="entry name" value="HD_domain"/>
</dbReference>
<dbReference type="GO" id="GO:0016787">
    <property type="term" value="F:hydrolase activity"/>
    <property type="evidence" value="ECO:0007669"/>
    <property type="project" value="UniProtKB-KW"/>
</dbReference>
<evidence type="ECO:0000256" key="1">
    <source>
        <dbReference type="ARBA" id="ARBA00022722"/>
    </source>
</evidence>
<evidence type="ECO:0000313" key="10">
    <source>
        <dbReference type="Proteomes" id="UP000177090"/>
    </source>
</evidence>
<dbReference type="NCBIfam" id="TIGR00277">
    <property type="entry name" value="HDIG"/>
    <property type="match status" value="1"/>
</dbReference>
<dbReference type="PANTHER" id="PTHR12826">
    <property type="entry name" value="RIBONUCLEASE Y"/>
    <property type="match status" value="1"/>
</dbReference>
<keyword evidence="7" id="KW-0175">Coiled coil</keyword>
<dbReference type="InterPro" id="IPR004088">
    <property type="entry name" value="KH_dom_type_1"/>
</dbReference>
<dbReference type="CDD" id="cd00077">
    <property type="entry name" value="HDc"/>
    <property type="match status" value="1"/>
</dbReference>
<evidence type="ECO:0000256" key="5">
    <source>
        <dbReference type="HAMAP-Rule" id="MF_00335"/>
    </source>
</evidence>
<keyword evidence="1 5" id="KW-0540">Nuclease</keyword>
<evidence type="ECO:0000256" key="4">
    <source>
        <dbReference type="ARBA" id="ARBA00022884"/>
    </source>
</evidence>
<dbReference type="STRING" id="1802440.A2569_00505"/>
<keyword evidence="2 5" id="KW-0255">Endonuclease</keyword>
<comment type="caution">
    <text evidence="9">The sequence shown here is derived from an EMBL/GenBank/DDBJ whole genome shotgun (WGS) entry which is preliminary data.</text>
</comment>
<accession>A0A1G2QMV8</accession>
<dbReference type="AlphaFoldDB" id="A0A1G2QMV8"/>
<protein>
    <recommendedName>
        <fullName evidence="5 6">Ribonuclease Y</fullName>
        <shortName evidence="5">RNase Y</shortName>
        <ecNumber evidence="5 6">3.1.-.-</ecNumber>
    </recommendedName>
</protein>
<organism evidence="9 10">
    <name type="scientific">Candidatus Vogelbacteria bacterium RIFOXYD1_FULL_51_18</name>
    <dbReference type="NCBI Taxonomy" id="1802440"/>
    <lineage>
        <taxon>Bacteria</taxon>
        <taxon>Candidatus Vogeliibacteriota</taxon>
    </lineage>
</organism>
<dbReference type="Pfam" id="PF12072">
    <property type="entry name" value="RNase_Y_N"/>
    <property type="match status" value="1"/>
</dbReference>
<dbReference type="GO" id="GO:0004521">
    <property type="term" value="F:RNA endonuclease activity"/>
    <property type="evidence" value="ECO:0007669"/>
    <property type="project" value="UniProtKB-UniRule"/>
</dbReference>
<proteinExistence type="inferred from homology"/>
<evidence type="ECO:0000256" key="3">
    <source>
        <dbReference type="ARBA" id="ARBA00022801"/>
    </source>
</evidence>
<comment type="function">
    <text evidence="5">Endoribonuclease that initiates mRNA decay.</text>
</comment>
<dbReference type="GO" id="GO:0006402">
    <property type="term" value="P:mRNA catabolic process"/>
    <property type="evidence" value="ECO:0007669"/>
    <property type="project" value="UniProtKB-UniRule"/>
</dbReference>
<dbReference type="PROSITE" id="PS51831">
    <property type="entry name" value="HD"/>
    <property type="match status" value="1"/>
</dbReference>
<dbReference type="PANTHER" id="PTHR12826:SF15">
    <property type="entry name" value="RIBONUCLEASE Y"/>
    <property type="match status" value="1"/>
</dbReference>
<evidence type="ECO:0000313" key="9">
    <source>
        <dbReference type="EMBL" id="OHA61322.1"/>
    </source>
</evidence>
<evidence type="ECO:0000256" key="2">
    <source>
        <dbReference type="ARBA" id="ARBA00022759"/>
    </source>
</evidence>
<dbReference type="SMART" id="SM00471">
    <property type="entry name" value="HDc"/>
    <property type="match status" value="1"/>
</dbReference>
<gene>
    <name evidence="5" type="primary">rny</name>
    <name evidence="9" type="ORF">A2569_00505</name>
</gene>
<dbReference type="Pfam" id="PF00013">
    <property type="entry name" value="KH_1"/>
    <property type="match status" value="1"/>
</dbReference>
<dbReference type="PROSITE" id="PS50084">
    <property type="entry name" value="KH_TYPE_1"/>
    <property type="match status" value="1"/>
</dbReference>
<dbReference type="Pfam" id="PF01966">
    <property type="entry name" value="HD"/>
    <property type="match status" value="1"/>
</dbReference>
<sequence length="509" mass="56972">MNVTKLILLLAATGLSGVVLGYILRWLITLSQKGSMELTIKQTFLDAKAEAQRRIAEAEKESERLLKEAKEKEREKEQELKRKEEHLIKKDETLDKRQVDIDRELESIKAKVEEVRTIKERGVALEAERAKKLEEIAGLSRDEARAEIVKSVEREAEEDLAVRMRKLETQAGETLERRAKDILATVIQRLASSSTPEIMSTAVIIPSDDVKGKIIGKEGRNIRAFERMAGVELIVDDTPGAITISSFDPVRRHIAKAALENLIADGRIQPAKIEEMVEKAKNEINKIIKEKGEAAAYETGALNLDPRVLMILGRLHFRTSYGQNVLTHSIEMAHIAGMLAEELGADVSVAKVGALLHDIGKAIDHEVPGTHVEIGIRILEKFGVDESIIKAMRSHHEEYPYETIESIIVQVADAISGGRPGARRDSVENFLKRLTDLENIASSFAGIEKSYAIQAGREIRIFVVPEEVGDVEARRMAREIALRIERELKYPGEIKVTVIREARVVEYAR</sequence>
<dbReference type="EC" id="3.1.-.-" evidence="5 6"/>
<dbReference type="InterPro" id="IPR017705">
    <property type="entry name" value="Ribonuclease_Y"/>
</dbReference>
<dbReference type="Gene3D" id="3.30.1370.10">
    <property type="entry name" value="K Homology domain, type 1"/>
    <property type="match status" value="1"/>
</dbReference>
<dbReference type="Gene3D" id="1.10.3210.10">
    <property type="entry name" value="Hypothetical protein af1432"/>
    <property type="match status" value="1"/>
</dbReference>
<dbReference type="InterPro" id="IPR022711">
    <property type="entry name" value="RNase_Y_N"/>
</dbReference>
<dbReference type="EMBL" id="MHTL01000002">
    <property type="protein sequence ID" value="OHA61322.1"/>
    <property type="molecule type" value="Genomic_DNA"/>
</dbReference>
<dbReference type="SMART" id="SM00322">
    <property type="entry name" value="KH"/>
    <property type="match status" value="1"/>
</dbReference>
<dbReference type="HAMAP" id="MF_00335">
    <property type="entry name" value="RNase_Y"/>
    <property type="match status" value="1"/>
</dbReference>
<dbReference type="InterPro" id="IPR006675">
    <property type="entry name" value="HDIG_dom"/>
</dbReference>
<dbReference type="NCBIfam" id="TIGR03319">
    <property type="entry name" value="RNase_Y"/>
    <property type="match status" value="1"/>
</dbReference>
<evidence type="ECO:0000256" key="6">
    <source>
        <dbReference type="NCBIfam" id="TIGR03319"/>
    </source>
</evidence>
<keyword evidence="3 5" id="KW-0378">Hydrolase</keyword>
<keyword evidence="4 5" id="KW-0694">RNA-binding</keyword>
<dbReference type="InterPro" id="IPR004087">
    <property type="entry name" value="KH_dom"/>
</dbReference>